<feature type="compositionally biased region" description="Basic and acidic residues" evidence="6">
    <location>
        <begin position="365"/>
        <end position="376"/>
    </location>
</feature>
<comment type="caution">
    <text evidence="7">The sequence shown here is derived from an EMBL/GenBank/DDBJ whole genome shotgun (WGS) entry which is preliminary data.</text>
</comment>
<evidence type="ECO:0000256" key="6">
    <source>
        <dbReference type="SAM" id="MobiDB-lite"/>
    </source>
</evidence>
<evidence type="ECO:0000256" key="1">
    <source>
        <dbReference type="ARBA" id="ARBA00004123"/>
    </source>
</evidence>
<dbReference type="GO" id="GO:0005634">
    <property type="term" value="C:nucleus"/>
    <property type="evidence" value="ECO:0007669"/>
    <property type="project" value="UniProtKB-SubCell"/>
</dbReference>
<accession>A0A4C1Z4M7</accession>
<keyword evidence="8" id="KW-1185">Reference proteome</keyword>
<dbReference type="Proteomes" id="UP000299102">
    <property type="component" value="Unassembled WGS sequence"/>
</dbReference>
<evidence type="ECO:0000256" key="3">
    <source>
        <dbReference type="ARBA" id="ARBA00022771"/>
    </source>
</evidence>
<comment type="subcellular location">
    <subcellularLocation>
        <location evidence="1">Nucleus</location>
    </subcellularLocation>
</comment>
<dbReference type="AlphaFoldDB" id="A0A4C1Z4M7"/>
<evidence type="ECO:0000256" key="4">
    <source>
        <dbReference type="ARBA" id="ARBA00022833"/>
    </source>
</evidence>
<evidence type="ECO:0000313" key="7">
    <source>
        <dbReference type="EMBL" id="GBP82153.1"/>
    </source>
</evidence>
<dbReference type="PANTHER" id="PTHR46481">
    <property type="entry name" value="ZINC FINGER BED DOMAIN-CONTAINING PROTEIN 4"/>
    <property type="match status" value="1"/>
</dbReference>
<keyword evidence="5" id="KW-0539">Nucleus</keyword>
<dbReference type="STRING" id="151549.A0A4C1Z4M7"/>
<dbReference type="PANTHER" id="PTHR46481:SF10">
    <property type="entry name" value="ZINC FINGER BED DOMAIN-CONTAINING PROTEIN 39"/>
    <property type="match status" value="1"/>
</dbReference>
<proteinExistence type="predicted"/>
<keyword evidence="2" id="KW-0479">Metal-binding</keyword>
<organism evidence="7 8">
    <name type="scientific">Eumeta variegata</name>
    <name type="common">Bagworm moth</name>
    <name type="synonym">Eumeta japonica</name>
    <dbReference type="NCBI Taxonomy" id="151549"/>
    <lineage>
        <taxon>Eukaryota</taxon>
        <taxon>Metazoa</taxon>
        <taxon>Ecdysozoa</taxon>
        <taxon>Arthropoda</taxon>
        <taxon>Hexapoda</taxon>
        <taxon>Insecta</taxon>
        <taxon>Pterygota</taxon>
        <taxon>Neoptera</taxon>
        <taxon>Endopterygota</taxon>
        <taxon>Lepidoptera</taxon>
        <taxon>Glossata</taxon>
        <taxon>Ditrysia</taxon>
        <taxon>Tineoidea</taxon>
        <taxon>Psychidae</taxon>
        <taxon>Oiketicinae</taxon>
        <taxon>Eumeta</taxon>
    </lineage>
</organism>
<sequence length="433" mass="48931">MSMLKFMEAQVVTLPRNHLLLQVPPHPRNPVSLWCKRLYNKYLRKKLWNINDSRAQKYHYLIGEMIAIDNEPLSIVDHHEGFKRLLNNALPQYTIPGRTYFTETIIPDMYERVVRKLKNELEMAEAIAFTSDLWTSSVNNAAFLSFTGHWISENFKLNHAVLNMAHFPESHTSENIKIELLQCVTKWDIPVTKIQAIVHDNGANMVKNPLYKDFSLTLPKLKGFVELCLEKVLGFLYRRNEDSDPETPSKRSRLYNEVVNLRGHTEATSDTFDRSQSSAAPAPVSVKAPLIHAGGRRRCLNFPTARALRKINLAPTERRSSAALSKIFRYPRPDLNCGGVHLESAVVSAVTSLLGNGGEASAENDPNHHNPAEGERASNSSNLTSQCTQIHQIANSCQEACNAPVTPPGYECRWVAITTYFLVARKFLKTLKK</sequence>
<protein>
    <submittedName>
        <fullName evidence="7">Zinc finger BED domain-containing protein 4</fullName>
    </submittedName>
</protein>
<gene>
    <name evidence="7" type="primary">Zbed4</name>
    <name evidence="7" type="ORF">EVAR_65349_1</name>
</gene>
<feature type="region of interest" description="Disordered" evidence="6">
    <location>
        <begin position="357"/>
        <end position="381"/>
    </location>
</feature>
<dbReference type="InterPro" id="IPR052035">
    <property type="entry name" value="ZnF_BED_domain_contain"/>
</dbReference>
<keyword evidence="3" id="KW-0863">Zinc-finger</keyword>
<dbReference type="SUPFAM" id="SSF53098">
    <property type="entry name" value="Ribonuclease H-like"/>
    <property type="match status" value="1"/>
</dbReference>
<dbReference type="InterPro" id="IPR012337">
    <property type="entry name" value="RNaseH-like_sf"/>
</dbReference>
<name>A0A4C1Z4M7_EUMVA</name>
<evidence type="ECO:0000313" key="8">
    <source>
        <dbReference type="Proteomes" id="UP000299102"/>
    </source>
</evidence>
<evidence type="ECO:0000256" key="5">
    <source>
        <dbReference type="ARBA" id="ARBA00023242"/>
    </source>
</evidence>
<dbReference type="EMBL" id="BGZK01001550">
    <property type="protein sequence ID" value="GBP82153.1"/>
    <property type="molecule type" value="Genomic_DNA"/>
</dbReference>
<keyword evidence="4" id="KW-0862">Zinc</keyword>
<reference evidence="7 8" key="1">
    <citation type="journal article" date="2019" name="Commun. Biol.">
        <title>The bagworm genome reveals a unique fibroin gene that provides high tensile strength.</title>
        <authorList>
            <person name="Kono N."/>
            <person name="Nakamura H."/>
            <person name="Ohtoshi R."/>
            <person name="Tomita M."/>
            <person name="Numata K."/>
            <person name="Arakawa K."/>
        </authorList>
    </citation>
    <scope>NUCLEOTIDE SEQUENCE [LARGE SCALE GENOMIC DNA]</scope>
</reference>
<evidence type="ECO:0000256" key="2">
    <source>
        <dbReference type="ARBA" id="ARBA00022723"/>
    </source>
</evidence>
<dbReference type="GO" id="GO:0008270">
    <property type="term" value="F:zinc ion binding"/>
    <property type="evidence" value="ECO:0007669"/>
    <property type="project" value="UniProtKB-KW"/>
</dbReference>
<dbReference type="OrthoDB" id="117690at2759"/>